<dbReference type="EMBL" id="GG678592">
    <property type="protein sequence ID" value="EER09059.1"/>
    <property type="molecule type" value="Genomic_DNA"/>
</dbReference>
<dbReference type="RefSeq" id="XP_002777243.1">
    <property type="nucleotide sequence ID" value="XM_002777197.1"/>
</dbReference>
<feature type="region of interest" description="Disordered" evidence="1">
    <location>
        <begin position="1"/>
        <end position="33"/>
    </location>
</feature>
<name>C5L2G5_PERM5</name>
<dbReference type="PROSITE" id="PS51140">
    <property type="entry name" value="CUE"/>
    <property type="match status" value="1"/>
</dbReference>
<evidence type="ECO:0000259" key="2">
    <source>
        <dbReference type="PROSITE" id="PS51140"/>
    </source>
</evidence>
<dbReference type="InterPro" id="IPR003892">
    <property type="entry name" value="CUE"/>
</dbReference>
<feature type="domain" description="CUE" evidence="2">
    <location>
        <begin position="42"/>
        <end position="85"/>
    </location>
</feature>
<evidence type="ECO:0000313" key="4">
    <source>
        <dbReference type="Proteomes" id="UP000007800"/>
    </source>
</evidence>
<gene>
    <name evidence="3" type="ORF">Pmar_PMAR021708</name>
</gene>
<dbReference type="AlphaFoldDB" id="C5L2G5"/>
<evidence type="ECO:0000256" key="1">
    <source>
        <dbReference type="SAM" id="MobiDB-lite"/>
    </source>
</evidence>
<feature type="compositionally biased region" description="Low complexity" evidence="1">
    <location>
        <begin position="13"/>
        <end position="23"/>
    </location>
</feature>
<dbReference type="Pfam" id="PF02845">
    <property type="entry name" value="CUE"/>
    <property type="match status" value="1"/>
</dbReference>
<protein>
    <recommendedName>
        <fullName evidence="2">CUE domain-containing protein</fullName>
    </recommendedName>
</protein>
<keyword evidence="4" id="KW-1185">Reference proteome</keyword>
<organism evidence="4">
    <name type="scientific">Perkinsus marinus (strain ATCC 50983 / TXsc)</name>
    <dbReference type="NCBI Taxonomy" id="423536"/>
    <lineage>
        <taxon>Eukaryota</taxon>
        <taxon>Sar</taxon>
        <taxon>Alveolata</taxon>
        <taxon>Perkinsozoa</taxon>
        <taxon>Perkinsea</taxon>
        <taxon>Perkinsida</taxon>
        <taxon>Perkinsidae</taxon>
        <taxon>Perkinsus</taxon>
    </lineage>
</organism>
<accession>C5L2G5</accession>
<dbReference type="GO" id="GO:0043130">
    <property type="term" value="F:ubiquitin binding"/>
    <property type="evidence" value="ECO:0007669"/>
    <property type="project" value="InterPro"/>
</dbReference>
<dbReference type="SMART" id="SM00546">
    <property type="entry name" value="CUE"/>
    <property type="match status" value="1"/>
</dbReference>
<evidence type="ECO:0000313" key="3">
    <source>
        <dbReference type="EMBL" id="EER09059.1"/>
    </source>
</evidence>
<feature type="region of interest" description="Disordered" evidence="1">
    <location>
        <begin position="249"/>
        <end position="271"/>
    </location>
</feature>
<dbReference type="Proteomes" id="UP000007800">
    <property type="component" value="Unassembled WGS sequence"/>
</dbReference>
<dbReference type="InParanoid" id="C5L2G5"/>
<dbReference type="SUPFAM" id="SSF46934">
    <property type="entry name" value="UBA-like"/>
    <property type="match status" value="1"/>
</dbReference>
<dbReference type="OMA" id="CIDECLA"/>
<feature type="compositionally biased region" description="Low complexity" evidence="1">
    <location>
        <begin position="124"/>
        <end position="138"/>
    </location>
</feature>
<feature type="region of interest" description="Disordered" evidence="1">
    <location>
        <begin position="82"/>
        <end position="214"/>
    </location>
</feature>
<dbReference type="InterPro" id="IPR041804">
    <property type="entry name" value="Vps9_CUE"/>
</dbReference>
<dbReference type="Gene3D" id="1.10.8.10">
    <property type="entry name" value="DNA helicase RuvA subunit, C-terminal domain"/>
    <property type="match status" value="1"/>
</dbReference>
<dbReference type="GeneID" id="9065145"/>
<reference evidence="3 4" key="1">
    <citation type="submission" date="2008-07" db="EMBL/GenBank/DDBJ databases">
        <authorList>
            <person name="El-Sayed N."/>
            <person name="Caler E."/>
            <person name="Inman J."/>
            <person name="Amedeo P."/>
            <person name="Hass B."/>
            <person name="Wortman J."/>
        </authorList>
    </citation>
    <scope>NUCLEOTIDE SEQUENCE [LARGE SCALE GENOMIC DNA]</scope>
    <source>
        <strain evidence="4">ATCC 50983 / TXsc</strain>
    </source>
</reference>
<dbReference type="InterPro" id="IPR009060">
    <property type="entry name" value="UBA-like_sf"/>
</dbReference>
<dbReference type="OrthoDB" id="424398at2759"/>
<dbReference type="CDD" id="cd14369">
    <property type="entry name" value="CUE_VPS9_like"/>
    <property type="match status" value="1"/>
</dbReference>
<proteinExistence type="predicted"/>
<sequence>MNFVRGFRRSKEPAVLPPRASSSAPPPQPTPNAEYVQVVASPLAEAFKTLQEMFPDMKVETIDEVLINNNAALEQCIDECLARQAQDDEGPPPSRPNGQTRNGGRYPQTPQAPRAAPFIHPSRESSPSPSSSSSSWSSLLREMLGESSTRAKPASREQSPPGGPEISKEPNPSGSRLISYDSVASDFAAVDDNSDFGGKQVEDKEGGVGLEGNDAWDDWFGSKVDVPGHTGEVIVPPADPSEVYSMTRHDSLVDEGGSPKKTERLCKVSKD</sequence>
<feature type="compositionally biased region" description="Low complexity" evidence="1">
    <location>
        <begin position="181"/>
        <end position="191"/>
    </location>
</feature>